<evidence type="ECO:0000313" key="6">
    <source>
        <dbReference type="EMBL" id="SEE95352.1"/>
    </source>
</evidence>
<gene>
    <name evidence="6" type="ORF">SAMN04489800_3074</name>
</gene>
<feature type="domain" description="HTH lacI-type" evidence="5">
    <location>
        <begin position="2"/>
        <end position="56"/>
    </location>
</feature>
<name>A0A0J6G8A6_PSEDM</name>
<comment type="caution">
    <text evidence="6">The sequence shown here is derived from an EMBL/GenBank/DDBJ whole genome shotgun (WGS) entry which is preliminary data.</text>
</comment>
<dbReference type="SUPFAM" id="SSF47413">
    <property type="entry name" value="lambda repressor-like DNA-binding domains"/>
    <property type="match status" value="1"/>
</dbReference>
<dbReference type="EMBL" id="FNUD01000002">
    <property type="protein sequence ID" value="SEE95352.1"/>
    <property type="molecule type" value="Genomic_DNA"/>
</dbReference>
<dbReference type="CDD" id="cd01392">
    <property type="entry name" value="HTH_LacI"/>
    <property type="match status" value="1"/>
</dbReference>
<dbReference type="Gene3D" id="3.40.50.2300">
    <property type="match status" value="2"/>
</dbReference>
<dbReference type="PRINTS" id="PR00036">
    <property type="entry name" value="HTHLACI"/>
</dbReference>
<dbReference type="RefSeq" id="WP_048362015.1">
    <property type="nucleotide sequence ID" value="NZ_FNUD01000002.1"/>
</dbReference>
<dbReference type="AlphaFoldDB" id="A0A0J6G8A6"/>
<dbReference type="OrthoDB" id="5621819at2"/>
<keyword evidence="1" id="KW-0678">Repressor</keyword>
<reference evidence="6" key="1">
    <citation type="submission" date="2016-10" db="EMBL/GenBank/DDBJ databases">
        <authorList>
            <person name="Varghese N."/>
            <person name="Submissions S."/>
        </authorList>
    </citation>
    <scope>NUCLEOTIDE SEQUENCE [LARGE SCALE GENOMIC DNA]</scope>
    <source>
        <strain evidence="6">LMG 25555</strain>
    </source>
</reference>
<evidence type="ECO:0000313" key="7">
    <source>
        <dbReference type="Proteomes" id="UP000183613"/>
    </source>
</evidence>
<accession>A0A0J6G8A6</accession>
<dbReference type="InterPro" id="IPR010982">
    <property type="entry name" value="Lambda_DNA-bd_dom_sf"/>
</dbReference>
<keyword evidence="4" id="KW-0804">Transcription</keyword>
<protein>
    <submittedName>
        <fullName evidence="6">DNA-binding transcriptional regulator, LacI/PurR family</fullName>
    </submittedName>
</protein>
<dbReference type="GO" id="GO:0003700">
    <property type="term" value="F:DNA-binding transcription factor activity"/>
    <property type="evidence" value="ECO:0007669"/>
    <property type="project" value="TreeGrafter"/>
</dbReference>
<dbReference type="InterPro" id="IPR001761">
    <property type="entry name" value="Peripla_BP/Lac1_sug-bd_dom"/>
</dbReference>
<evidence type="ECO:0000256" key="3">
    <source>
        <dbReference type="ARBA" id="ARBA00023125"/>
    </source>
</evidence>
<dbReference type="Proteomes" id="UP000183613">
    <property type="component" value="Unassembled WGS sequence"/>
</dbReference>
<keyword evidence="2" id="KW-0805">Transcription regulation</keyword>
<organism evidence="6 7">
    <name type="scientific">Pseudomonas deceptionensis</name>
    <dbReference type="NCBI Taxonomy" id="882211"/>
    <lineage>
        <taxon>Bacteria</taxon>
        <taxon>Pseudomonadati</taxon>
        <taxon>Pseudomonadota</taxon>
        <taxon>Gammaproteobacteria</taxon>
        <taxon>Pseudomonadales</taxon>
        <taxon>Pseudomonadaceae</taxon>
        <taxon>Pseudomonas</taxon>
    </lineage>
</organism>
<dbReference type="PROSITE" id="PS50932">
    <property type="entry name" value="HTH_LACI_2"/>
    <property type="match status" value="1"/>
</dbReference>
<dbReference type="Pfam" id="PF00532">
    <property type="entry name" value="Peripla_BP_1"/>
    <property type="match status" value="1"/>
</dbReference>
<evidence type="ECO:0000259" key="5">
    <source>
        <dbReference type="PROSITE" id="PS50932"/>
    </source>
</evidence>
<evidence type="ECO:0000256" key="1">
    <source>
        <dbReference type="ARBA" id="ARBA00022491"/>
    </source>
</evidence>
<dbReference type="SMART" id="SM00354">
    <property type="entry name" value="HTH_LACI"/>
    <property type="match status" value="1"/>
</dbReference>
<proteinExistence type="predicted"/>
<keyword evidence="7" id="KW-1185">Reference proteome</keyword>
<dbReference type="Gene3D" id="1.10.260.40">
    <property type="entry name" value="lambda repressor-like DNA-binding domains"/>
    <property type="match status" value="1"/>
</dbReference>
<evidence type="ECO:0000256" key="4">
    <source>
        <dbReference type="ARBA" id="ARBA00023163"/>
    </source>
</evidence>
<dbReference type="CDD" id="cd06288">
    <property type="entry name" value="PBP1_sucrose_transcription_regulator"/>
    <property type="match status" value="1"/>
</dbReference>
<dbReference type="SUPFAM" id="SSF53822">
    <property type="entry name" value="Periplasmic binding protein-like I"/>
    <property type="match status" value="1"/>
</dbReference>
<dbReference type="InterPro" id="IPR028082">
    <property type="entry name" value="Peripla_BP_I"/>
</dbReference>
<dbReference type="GO" id="GO:0000976">
    <property type="term" value="F:transcription cis-regulatory region binding"/>
    <property type="evidence" value="ECO:0007669"/>
    <property type="project" value="TreeGrafter"/>
</dbReference>
<evidence type="ECO:0000256" key="2">
    <source>
        <dbReference type="ARBA" id="ARBA00023015"/>
    </source>
</evidence>
<dbReference type="PANTHER" id="PTHR30146">
    <property type="entry name" value="LACI-RELATED TRANSCRIPTIONAL REPRESSOR"/>
    <property type="match status" value="1"/>
</dbReference>
<dbReference type="PROSITE" id="PS00356">
    <property type="entry name" value="HTH_LACI_1"/>
    <property type="match status" value="1"/>
</dbReference>
<dbReference type="Pfam" id="PF00356">
    <property type="entry name" value="LacI"/>
    <property type="match status" value="1"/>
</dbReference>
<dbReference type="InterPro" id="IPR000843">
    <property type="entry name" value="HTH_LacI"/>
</dbReference>
<dbReference type="PANTHER" id="PTHR30146:SF151">
    <property type="entry name" value="HTH-TYPE TRANSCRIPTIONAL REPRESSOR CYTR"/>
    <property type="match status" value="1"/>
</dbReference>
<sequence>MASVKDVARLAGVSLMTVSRAINTPQKLNADTLAKVRQAIEALGYVPSESARKIRGGHSSSKTIGVFALDTATTPFAVDMLLSLERTARDNGWSVFIINVFETPPNQQTIDLMLSHRPDGIVFSAMQLRELDIPEVLRNYPLVLSNCMSSSPGVACYVSDDEDGQYQAVRRALQKGYRRPLCINLPRNSMAWGLRQQGLSRALMEADIPLDSVLQYDLSTDDGYDETITELKRQLAESPAGPGFDLLICGNDRIALIAYQFLLGQGLKIPGDVAVLGFDNMVGVAELFYPPLTTVQLPYYEMGCRAALHLIENRDEPFTHKVKCPVIERMSL</sequence>
<dbReference type="PATRIC" id="fig|882211.3.peg.4426"/>
<keyword evidence="3 6" id="KW-0238">DNA-binding</keyword>